<keyword evidence="3" id="KW-1185">Reference proteome</keyword>
<name>A0ABY7F009_MYAAR</name>
<evidence type="ECO:0000313" key="2">
    <source>
        <dbReference type="EMBL" id="WAR14950.1"/>
    </source>
</evidence>
<sequence length="158" mass="17765">MGANGREQDEIRGNGSKLLWEEKEGMVMGGIGGNGSKWELMAAELAHKMGITDFNATSGWFDRFQERSGIHFRWSVCGESYSANDKAKAMKDWDVKLKSMLQNYSPDDIYNTNKTGLFFRMLKAHPKLKTLTNAAKYHKQDSADGPRRNPKPEVTSGD</sequence>
<feature type="region of interest" description="Disordered" evidence="1">
    <location>
        <begin position="137"/>
        <end position="158"/>
    </location>
</feature>
<evidence type="ECO:0000256" key="1">
    <source>
        <dbReference type="SAM" id="MobiDB-lite"/>
    </source>
</evidence>
<accession>A0ABY7F009</accession>
<organism evidence="2 3">
    <name type="scientific">Mya arenaria</name>
    <name type="common">Soft-shell clam</name>
    <dbReference type="NCBI Taxonomy" id="6604"/>
    <lineage>
        <taxon>Eukaryota</taxon>
        <taxon>Metazoa</taxon>
        <taxon>Spiralia</taxon>
        <taxon>Lophotrochozoa</taxon>
        <taxon>Mollusca</taxon>
        <taxon>Bivalvia</taxon>
        <taxon>Autobranchia</taxon>
        <taxon>Heteroconchia</taxon>
        <taxon>Euheterodonta</taxon>
        <taxon>Imparidentia</taxon>
        <taxon>Neoheterodontei</taxon>
        <taxon>Myida</taxon>
        <taxon>Myoidea</taxon>
        <taxon>Myidae</taxon>
        <taxon>Mya</taxon>
    </lineage>
</organism>
<dbReference type="Gene3D" id="1.10.10.60">
    <property type="entry name" value="Homeodomain-like"/>
    <property type="match status" value="1"/>
</dbReference>
<gene>
    <name evidence="2" type="ORF">MAR_005055</name>
</gene>
<reference evidence="2" key="1">
    <citation type="submission" date="2022-11" db="EMBL/GenBank/DDBJ databases">
        <title>Centuries of genome instability and evolution in soft-shell clam transmissible cancer (bioRxiv).</title>
        <authorList>
            <person name="Hart S.F.M."/>
            <person name="Yonemitsu M.A."/>
            <person name="Giersch R.M."/>
            <person name="Beal B.F."/>
            <person name="Arriagada G."/>
            <person name="Davis B.W."/>
            <person name="Ostrander E.A."/>
            <person name="Goff S.P."/>
            <person name="Metzger M.J."/>
        </authorList>
    </citation>
    <scope>NUCLEOTIDE SEQUENCE</scope>
    <source>
        <strain evidence="2">MELC-2E11</strain>
        <tissue evidence="2">Siphon/mantle</tissue>
    </source>
</reference>
<proteinExistence type="predicted"/>
<protein>
    <submittedName>
        <fullName evidence="2">TIGD6-like protein</fullName>
    </submittedName>
</protein>
<evidence type="ECO:0000313" key="3">
    <source>
        <dbReference type="Proteomes" id="UP001164746"/>
    </source>
</evidence>
<feature type="compositionally biased region" description="Basic and acidic residues" evidence="1">
    <location>
        <begin position="138"/>
        <end position="151"/>
    </location>
</feature>
<dbReference type="Proteomes" id="UP001164746">
    <property type="component" value="Chromosome 9"/>
</dbReference>
<dbReference type="EMBL" id="CP111020">
    <property type="protein sequence ID" value="WAR14950.1"/>
    <property type="molecule type" value="Genomic_DNA"/>
</dbReference>